<gene>
    <name evidence="1" type="ORF">Amon02_000062600</name>
</gene>
<protein>
    <submittedName>
        <fullName evidence="1">Unnamed protein product</fullName>
    </submittedName>
</protein>
<organism evidence="1 2">
    <name type="scientific">Ambrosiozyma monospora</name>
    <name type="common">Yeast</name>
    <name type="synonym">Endomycopsis monosporus</name>
    <dbReference type="NCBI Taxonomy" id="43982"/>
    <lineage>
        <taxon>Eukaryota</taxon>
        <taxon>Fungi</taxon>
        <taxon>Dikarya</taxon>
        <taxon>Ascomycota</taxon>
        <taxon>Saccharomycotina</taxon>
        <taxon>Pichiomycetes</taxon>
        <taxon>Pichiales</taxon>
        <taxon>Pichiaceae</taxon>
        <taxon>Ambrosiozyma</taxon>
    </lineage>
</organism>
<evidence type="ECO:0000313" key="1">
    <source>
        <dbReference type="EMBL" id="GME71558.1"/>
    </source>
</evidence>
<dbReference type="Proteomes" id="UP001165064">
    <property type="component" value="Unassembled WGS sequence"/>
</dbReference>
<accession>A0ACB5SSE7</accession>
<sequence length="382" mass="42431">MLPSHSLNQAAHTKISKLLQSKFKVKPPSAKTAKPSTVVKGGSVVATSTSKPRSQKHVRSVNTVVLEPLDSFTSQTSTVPFSVHDADVASSQVVDNSAKPVVPLETCQSRSSSHGQLSSQDTSARQSDQLPGITKRVKEAIKLLFEQLDTILFAHDDASVEKIMNRYSDKSNEDVLTKADKWLVAIDDEFDSHADNGTWDVEPIFIDVKDAEKLKLLIRTKWVFSIKSSDVYKARLVARGDQQDESSLSDVFSPTLRAELARAILATTAAKSWYSQQYYFKTAYLNSDLHSELYINPLDGYDAPKAPAVKSISLSQKSYIEKFVKEFNLDVHRHYPTPLALGLYFDIAAHPLEATEAILKLHIKRFRQLVGALLYASCMETS</sequence>
<evidence type="ECO:0000313" key="2">
    <source>
        <dbReference type="Proteomes" id="UP001165064"/>
    </source>
</evidence>
<dbReference type="EMBL" id="BSXS01000233">
    <property type="protein sequence ID" value="GME71558.1"/>
    <property type="molecule type" value="Genomic_DNA"/>
</dbReference>
<comment type="caution">
    <text evidence="1">The sequence shown here is derived from an EMBL/GenBank/DDBJ whole genome shotgun (WGS) entry which is preliminary data.</text>
</comment>
<name>A0ACB5SSE7_AMBMO</name>
<proteinExistence type="predicted"/>
<keyword evidence="2" id="KW-1185">Reference proteome</keyword>
<reference evidence="1" key="1">
    <citation type="submission" date="2023-04" db="EMBL/GenBank/DDBJ databases">
        <title>Ambrosiozyma monospora NBRC 10751.</title>
        <authorList>
            <person name="Ichikawa N."/>
            <person name="Sato H."/>
            <person name="Tonouchi N."/>
        </authorList>
    </citation>
    <scope>NUCLEOTIDE SEQUENCE</scope>
    <source>
        <strain evidence="1">NBRC 10751</strain>
    </source>
</reference>